<dbReference type="Proteomes" id="UP001148018">
    <property type="component" value="Unassembled WGS sequence"/>
</dbReference>
<feature type="chain" id="PRO_5040456800" evidence="1">
    <location>
        <begin position="34"/>
        <end position="69"/>
    </location>
</feature>
<reference evidence="2" key="1">
    <citation type="submission" date="2022-07" db="EMBL/GenBank/DDBJ databases">
        <title>Chromosome-level genome of Muraenolepis orangiensis.</title>
        <authorList>
            <person name="Kim J."/>
        </authorList>
    </citation>
    <scope>NUCLEOTIDE SEQUENCE</scope>
    <source>
        <strain evidence="2">KU_S4_2022</strain>
        <tissue evidence="2">Muscle</tissue>
    </source>
</reference>
<protein>
    <submittedName>
        <fullName evidence="2">Uncharacterized protein</fullName>
    </submittedName>
</protein>
<dbReference type="OrthoDB" id="40334at2759"/>
<evidence type="ECO:0000313" key="3">
    <source>
        <dbReference type="Proteomes" id="UP001148018"/>
    </source>
</evidence>
<feature type="signal peptide" evidence="1">
    <location>
        <begin position="1"/>
        <end position="33"/>
    </location>
</feature>
<keyword evidence="1" id="KW-0732">Signal</keyword>
<organism evidence="2 3">
    <name type="scientific">Muraenolepis orangiensis</name>
    <name type="common">Patagonian moray cod</name>
    <dbReference type="NCBI Taxonomy" id="630683"/>
    <lineage>
        <taxon>Eukaryota</taxon>
        <taxon>Metazoa</taxon>
        <taxon>Chordata</taxon>
        <taxon>Craniata</taxon>
        <taxon>Vertebrata</taxon>
        <taxon>Euteleostomi</taxon>
        <taxon>Actinopterygii</taxon>
        <taxon>Neopterygii</taxon>
        <taxon>Teleostei</taxon>
        <taxon>Neoteleostei</taxon>
        <taxon>Acanthomorphata</taxon>
        <taxon>Zeiogadaria</taxon>
        <taxon>Gadariae</taxon>
        <taxon>Gadiformes</taxon>
        <taxon>Muraenolepidoidei</taxon>
        <taxon>Muraenolepididae</taxon>
        <taxon>Muraenolepis</taxon>
    </lineage>
</organism>
<dbReference type="EMBL" id="JANIIK010000038">
    <property type="protein sequence ID" value="KAJ3610382.1"/>
    <property type="molecule type" value="Genomic_DNA"/>
</dbReference>
<evidence type="ECO:0000313" key="2">
    <source>
        <dbReference type="EMBL" id="KAJ3610382.1"/>
    </source>
</evidence>
<accession>A0A9Q0ETL8</accession>
<evidence type="ECO:0000256" key="1">
    <source>
        <dbReference type="SAM" id="SignalP"/>
    </source>
</evidence>
<gene>
    <name evidence="2" type="ORF">NHX12_022474</name>
</gene>
<proteinExistence type="predicted"/>
<sequence length="69" mass="7574">MVTVTTALRAVSLFLAELLSSLTDWFQTRPAWARLEVLENTELRTTGGTQRGSTPCQVKLSPLKNGLVV</sequence>
<dbReference type="AlphaFoldDB" id="A0A9Q0ETL8"/>
<name>A0A9Q0ETL8_9TELE</name>
<keyword evidence="3" id="KW-1185">Reference proteome</keyword>
<comment type="caution">
    <text evidence="2">The sequence shown here is derived from an EMBL/GenBank/DDBJ whole genome shotgun (WGS) entry which is preliminary data.</text>
</comment>